<dbReference type="GO" id="GO:0003824">
    <property type="term" value="F:catalytic activity"/>
    <property type="evidence" value="ECO:0007669"/>
    <property type="project" value="InterPro"/>
</dbReference>
<evidence type="ECO:0000259" key="2">
    <source>
        <dbReference type="PROSITE" id="PS50878"/>
    </source>
</evidence>
<keyword evidence="4" id="KW-1185">Reference proteome</keyword>
<dbReference type="EnsemblMetazoa" id="XM_038202849.1">
    <property type="protein sequence ID" value="XP_038058777.1"/>
    <property type="gene ID" value="LOC119730062"/>
</dbReference>
<proteinExistence type="predicted"/>
<dbReference type="PANTHER" id="PTHR36688">
    <property type="entry name" value="ENDO/EXONUCLEASE/PHOSPHATASE DOMAIN-CONTAINING PROTEIN"/>
    <property type="match status" value="1"/>
</dbReference>
<dbReference type="SUPFAM" id="SSF56219">
    <property type="entry name" value="DNase I-like"/>
    <property type="match status" value="1"/>
</dbReference>
<reference evidence="3" key="1">
    <citation type="submission" date="2022-11" db="UniProtKB">
        <authorList>
            <consortium name="EnsemblMetazoa"/>
        </authorList>
    </citation>
    <scope>IDENTIFICATION</scope>
</reference>
<dbReference type="PANTHER" id="PTHR36688:SF1">
    <property type="entry name" value="ENDONUCLEASE_EXONUCLEASE_PHOSPHATASE DOMAIN-CONTAINING PROTEIN"/>
    <property type="match status" value="1"/>
</dbReference>
<evidence type="ECO:0000313" key="4">
    <source>
        <dbReference type="Proteomes" id="UP000887568"/>
    </source>
</evidence>
<dbReference type="InterPro" id="IPR043502">
    <property type="entry name" value="DNA/RNA_pol_sf"/>
</dbReference>
<dbReference type="Pfam" id="PF03372">
    <property type="entry name" value="Exo_endo_phos"/>
    <property type="match status" value="1"/>
</dbReference>
<dbReference type="InterPro" id="IPR005135">
    <property type="entry name" value="Endo/exonuclease/phosphatase"/>
</dbReference>
<dbReference type="PROSITE" id="PS50878">
    <property type="entry name" value="RT_POL"/>
    <property type="match status" value="1"/>
</dbReference>
<name>A0A914A4K1_PATMI</name>
<dbReference type="Pfam" id="PF00078">
    <property type="entry name" value="RVT_1"/>
    <property type="match status" value="1"/>
</dbReference>
<dbReference type="InterPro" id="IPR036691">
    <property type="entry name" value="Endo/exonu/phosph_ase_sf"/>
</dbReference>
<organism evidence="3 4">
    <name type="scientific">Patiria miniata</name>
    <name type="common">Bat star</name>
    <name type="synonym">Asterina miniata</name>
    <dbReference type="NCBI Taxonomy" id="46514"/>
    <lineage>
        <taxon>Eukaryota</taxon>
        <taxon>Metazoa</taxon>
        <taxon>Echinodermata</taxon>
        <taxon>Eleutherozoa</taxon>
        <taxon>Asterozoa</taxon>
        <taxon>Asteroidea</taxon>
        <taxon>Valvatacea</taxon>
        <taxon>Valvatida</taxon>
        <taxon>Asterinidae</taxon>
        <taxon>Patiria</taxon>
    </lineage>
</organism>
<dbReference type="OrthoDB" id="409048at2759"/>
<evidence type="ECO:0000256" key="1">
    <source>
        <dbReference type="SAM" id="MobiDB-lite"/>
    </source>
</evidence>
<dbReference type="OMA" id="WARSCHA"/>
<feature type="region of interest" description="Disordered" evidence="1">
    <location>
        <begin position="1"/>
        <end position="21"/>
    </location>
</feature>
<dbReference type="Proteomes" id="UP000887568">
    <property type="component" value="Unplaced"/>
</dbReference>
<dbReference type="Gene3D" id="3.60.10.10">
    <property type="entry name" value="Endonuclease/exonuclease/phosphatase"/>
    <property type="match status" value="1"/>
</dbReference>
<accession>A0A914A4K1</accession>
<dbReference type="SUPFAM" id="SSF56672">
    <property type="entry name" value="DNA/RNA polymerases"/>
    <property type="match status" value="1"/>
</dbReference>
<evidence type="ECO:0000313" key="3">
    <source>
        <dbReference type="EnsemblMetazoa" id="XP_038058777.1"/>
    </source>
</evidence>
<dbReference type="RefSeq" id="XP_038058777.1">
    <property type="nucleotide sequence ID" value="XM_038202849.1"/>
</dbReference>
<dbReference type="InterPro" id="IPR000477">
    <property type="entry name" value="RT_dom"/>
</dbReference>
<dbReference type="GeneID" id="119730062"/>
<dbReference type="AlphaFoldDB" id="A0A914A4K1"/>
<feature type="domain" description="Reverse transcriptase" evidence="2">
    <location>
        <begin position="420"/>
        <end position="688"/>
    </location>
</feature>
<dbReference type="InterPro" id="IPR052560">
    <property type="entry name" value="RdDP_mobile_element"/>
</dbReference>
<sequence length="902" mass="101729">MVTNDQNVDGPQRHQHGSLSGPALSIVSSNIEGLTGAKQDLLAELCVQNNCDILCLQETHRGPARNRPRIPGMTLIIERPHDQYGSAIFVRSGLTVDKFSLSETDNIEALSICLMGISVSSVYKPPNETFNLPNAPTDGRVNVAIGDFNSHNVAWGYGETNEDGENCEKVVLNPIPHTQHRPIGLKVNAVITQRTVPFRKRFNLRKANWEKFAKDLDSYIQDLPALPTHYDTFVELTKKSSRENIPRGCRTSYTPGLTDDSKVLYNDYEKHFQVDPFSADTLECGENLTKAITESRRRRWQEFIQSTDMTHNSRKAWKTVRVFGNDLTKTQPRPQVTADQVAHQLLVNSQGNPDHHPRRAKLPKTADTSEFTRPFCMSDLCSAIKAMKSNKAAGLDDILCEQIKQLGPAALQWLLDMYNDCMSTNNIPKAWRKARTIALLKPGKDPASPRSYRPISLLCQTYKLFERLILNRIAPFVDECLIPQQAGFRPGKSCTSQLLNLTQFIEDGYEEGLITGAAFVDLSAAYDTVNHRILTSKIFEMTGDVRLTELIQNLLSNRRFFVDLNGNRSRWRRQKNGLPQGSFLAPLLFNIYTNDQPLHPNTRSFLYADDLCIATQKHSFEEVERPLSDALADLTPYYAANHLRANPEKTQISAFHLKNRDAQRTLRVRWHGRLLTHSHKPIYLGVTLDRSLTYKDHIAKTKAKAGARNNILRKLANTSWGTDARTIRTTALALSFSVAEYASPVWSRSSHAAKLDPVLNTACRAISGYLKPTRVDDLYLLCGIAPPYIRRAVASQMEKRKQENDPLHPLFEHKPAKKRLKSRHSFLHSSSTRGKCSVCSSMNGFKLTIANSLTPDPTLVVPFDRVCFQQIQSVFDQSKLCYRLRFPSLYSLPVDDTTLTSP</sequence>
<dbReference type="CDD" id="cd01650">
    <property type="entry name" value="RT_nLTR_like"/>
    <property type="match status" value="1"/>
</dbReference>
<protein>
    <recommendedName>
        <fullName evidence="2">Reverse transcriptase domain-containing protein</fullName>
    </recommendedName>
</protein>